<feature type="domain" description="Bifunctional inhibitor/plant lipid transfer protein/seed storage helical" evidence="6">
    <location>
        <begin position="25"/>
        <end position="113"/>
    </location>
</feature>
<name>A0A7J0EC63_9ERIC</name>
<dbReference type="Gene3D" id="1.10.110.10">
    <property type="entry name" value="Plant lipid-transfer and hydrophobic proteins"/>
    <property type="match status" value="1"/>
</dbReference>
<evidence type="ECO:0000256" key="3">
    <source>
        <dbReference type="ARBA" id="ARBA00023121"/>
    </source>
</evidence>
<dbReference type="PANTHER" id="PTHR33076">
    <property type="entry name" value="NON-SPECIFIC LIPID-TRANSFER PROTEIN 2-RELATED"/>
    <property type="match status" value="1"/>
</dbReference>
<dbReference type="GO" id="GO:0008289">
    <property type="term" value="F:lipid binding"/>
    <property type="evidence" value="ECO:0007669"/>
    <property type="project" value="UniProtKB-KW"/>
</dbReference>
<comment type="function">
    <text evidence="4">Plant non-specific lipid-transfer proteins transfer phospholipids as well as galactolipids across membranes. May play a role in wax or cutin deposition in the cell walls of expanding epidermal cells and certain secretory tissues.</text>
</comment>
<dbReference type="OrthoDB" id="1919446at2759"/>
<dbReference type="InterPro" id="IPR016140">
    <property type="entry name" value="Bifunc_inhib/LTP/seed_store"/>
</dbReference>
<dbReference type="GO" id="GO:0006869">
    <property type="term" value="P:lipid transport"/>
    <property type="evidence" value="ECO:0007669"/>
    <property type="project" value="InterPro"/>
</dbReference>
<evidence type="ECO:0000259" key="6">
    <source>
        <dbReference type="SMART" id="SM00499"/>
    </source>
</evidence>
<comment type="similarity">
    <text evidence="1 4">Belongs to the plant LTP family.</text>
</comment>
<evidence type="ECO:0000256" key="5">
    <source>
        <dbReference type="SAM" id="SignalP"/>
    </source>
</evidence>
<evidence type="ECO:0000256" key="2">
    <source>
        <dbReference type="ARBA" id="ARBA00022448"/>
    </source>
</evidence>
<feature type="chain" id="PRO_5029492031" description="Non-specific lipid-transfer protein" evidence="5">
    <location>
        <begin position="22"/>
        <end position="114"/>
    </location>
</feature>
<feature type="signal peptide" evidence="5">
    <location>
        <begin position="1"/>
        <end position="21"/>
    </location>
</feature>
<proteinExistence type="inferred from homology"/>
<keyword evidence="3 4" id="KW-0446">Lipid-binding</keyword>
<organism evidence="7 8">
    <name type="scientific">Actinidia rufa</name>
    <dbReference type="NCBI Taxonomy" id="165716"/>
    <lineage>
        <taxon>Eukaryota</taxon>
        <taxon>Viridiplantae</taxon>
        <taxon>Streptophyta</taxon>
        <taxon>Embryophyta</taxon>
        <taxon>Tracheophyta</taxon>
        <taxon>Spermatophyta</taxon>
        <taxon>Magnoliopsida</taxon>
        <taxon>eudicotyledons</taxon>
        <taxon>Gunneridae</taxon>
        <taxon>Pentapetalae</taxon>
        <taxon>asterids</taxon>
        <taxon>Ericales</taxon>
        <taxon>Actinidiaceae</taxon>
        <taxon>Actinidia</taxon>
    </lineage>
</organism>
<protein>
    <recommendedName>
        <fullName evidence="4">Non-specific lipid-transfer protein</fullName>
    </recommendedName>
</protein>
<gene>
    <name evidence="7" type="ORF">Acr_03g0000110</name>
</gene>
<accession>A0A7J0EC63</accession>
<reference evidence="7 8" key="1">
    <citation type="submission" date="2019-07" db="EMBL/GenBank/DDBJ databases">
        <title>De Novo Assembly of kiwifruit Actinidia rufa.</title>
        <authorList>
            <person name="Sugita-Konishi S."/>
            <person name="Sato K."/>
            <person name="Mori E."/>
            <person name="Abe Y."/>
            <person name="Kisaki G."/>
            <person name="Hamano K."/>
            <person name="Suezawa K."/>
            <person name="Otani M."/>
            <person name="Fukuda T."/>
            <person name="Manabe T."/>
            <person name="Gomi K."/>
            <person name="Tabuchi M."/>
            <person name="Akimitsu K."/>
            <person name="Kataoka I."/>
        </authorList>
    </citation>
    <scope>NUCLEOTIDE SEQUENCE [LARGE SCALE GENOMIC DNA]</scope>
    <source>
        <strain evidence="8">cv. Fuchu</strain>
    </source>
</reference>
<comment type="caution">
    <text evidence="7">The sequence shown here is derived from an EMBL/GenBank/DDBJ whole genome shotgun (WGS) entry which is preliminary data.</text>
</comment>
<dbReference type="Pfam" id="PF00234">
    <property type="entry name" value="Tryp_alpha_amyl"/>
    <property type="match status" value="1"/>
</dbReference>
<keyword evidence="2 4" id="KW-0813">Transport</keyword>
<evidence type="ECO:0000256" key="1">
    <source>
        <dbReference type="ARBA" id="ARBA00009748"/>
    </source>
</evidence>
<evidence type="ECO:0000313" key="7">
    <source>
        <dbReference type="EMBL" id="GFY83237.1"/>
    </source>
</evidence>
<dbReference type="InterPro" id="IPR000528">
    <property type="entry name" value="Plant_nsLTP"/>
</dbReference>
<keyword evidence="8" id="KW-1185">Reference proteome</keyword>
<dbReference type="PRINTS" id="PR00382">
    <property type="entry name" value="LIPIDTRNSFER"/>
</dbReference>
<evidence type="ECO:0000256" key="4">
    <source>
        <dbReference type="RuleBase" id="RU000628"/>
    </source>
</evidence>
<dbReference type="EMBL" id="BJWL01000003">
    <property type="protein sequence ID" value="GFY83237.1"/>
    <property type="molecule type" value="Genomic_DNA"/>
</dbReference>
<dbReference type="AlphaFoldDB" id="A0A7J0EC63"/>
<keyword evidence="5" id="KW-0732">Signal</keyword>
<dbReference type="SUPFAM" id="SSF47699">
    <property type="entry name" value="Bifunctional inhibitor/lipid-transfer protein/seed storage 2S albumin"/>
    <property type="match status" value="1"/>
</dbReference>
<sequence length="114" mass="11829">MGTLAMIGVLMLLLRAASVTAEIGCTAVTPFLSACLNFVTYGSPEPIPGSPCCNAVVNLNDLADTSDHRQSLCRCLSGHFMTGHAPNVAATTLLPRFCGALSLGFNIGPKTDCN</sequence>
<evidence type="ECO:0000313" key="8">
    <source>
        <dbReference type="Proteomes" id="UP000585474"/>
    </source>
</evidence>
<dbReference type="InterPro" id="IPR036312">
    <property type="entry name" value="Bifun_inhib/LTP/seed_sf"/>
</dbReference>
<dbReference type="Proteomes" id="UP000585474">
    <property type="component" value="Unassembled WGS sequence"/>
</dbReference>
<dbReference type="SMART" id="SM00499">
    <property type="entry name" value="AAI"/>
    <property type="match status" value="1"/>
</dbReference>